<dbReference type="Pfam" id="PF04055">
    <property type="entry name" value="Radical_SAM"/>
    <property type="match status" value="1"/>
</dbReference>
<comment type="subunit">
    <text evidence="3 16">Homodimer.</text>
</comment>
<comment type="function">
    <text evidence="14 16">Catalyzes the conversion of dethiobiotin (DTB) to biotin by the insertion of a sulfur atom into dethiobiotin via a radical-based mechanism.</text>
</comment>
<dbReference type="PANTHER" id="PTHR22976">
    <property type="entry name" value="BIOTIN SYNTHASE"/>
    <property type="match status" value="1"/>
</dbReference>
<dbReference type="PIRSF" id="PIRSF001619">
    <property type="entry name" value="Biotin_synth"/>
    <property type="match status" value="1"/>
</dbReference>
<evidence type="ECO:0000256" key="12">
    <source>
        <dbReference type="ARBA" id="ARBA00023014"/>
    </source>
</evidence>
<dbReference type="FunFam" id="3.20.20.70:FF:000026">
    <property type="entry name" value="Biotin synthase"/>
    <property type="match status" value="1"/>
</dbReference>
<evidence type="ECO:0000256" key="4">
    <source>
        <dbReference type="ARBA" id="ARBA00012236"/>
    </source>
</evidence>
<evidence type="ECO:0000256" key="1">
    <source>
        <dbReference type="ARBA" id="ARBA00004942"/>
    </source>
</evidence>
<comment type="pathway">
    <text evidence="1 16">Cofactor biosynthesis; biotin biosynthesis; biotin from 7,8-diaminononanoate: step 2/2.</text>
</comment>
<comment type="cofactor">
    <cofactor evidence="17">
        <name>[2Fe-2S] cluster</name>
        <dbReference type="ChEBI" id="CHEBI:190135"/>
    </cofactor>
    <text evidence="17">Binds 1 [2Fe-2S] cluster. The cluster is coordinated with 3 cysteines and 1 arginine.</text>
</comment>
<protein>
    <recommendedName>
        <fullName evidence="15 16">Biotin synthase</fullName>
        <ecNumber evidence="4 16">2.8.1.6</ecNumber>
    </recommendedName>
</protein>
<dbReference type="EC" id="2.8.1.6" evidence="4 16"/>
<feature type="binding site" evidence="16 17">
    <location>
        <position position="60"/>
    </location>
    <ligand>
        <name>[4Fe-4S] cluster</name>
        <dbReference type="ChEBI" id="CHEBI:49883"/>
        <note>4Fe-4S-S-AdoMet</note>
    </ligand>
</feature>
<feature type="binding site" evidence="16 17">
    <location>
        <position position="136"/>
    </location>
    <ligand>
        <name>[2Fe-2S] cluster</name>
        <dbReference type="ChEBI" id="CHEBI:190135"/>
    </ligand>
</feature>
<keyword evidence="8 16" id="KW-0001">2Fe-2S</keyword>
<dbReference type="GO" id="GO:0051537">
    <property type="term" value="F:2 iron, 2 sulfur cluster binding"/>
    <property type="evidence" value="ECO:0007669"/>
    <property type="project" value="UniProtKB-KW"/>
</dbReference>
<dbReference type="PROSITE" id="PS51918">
    <property type="entry name" value="RADICAL_SAM"/>
    <property type="match status" value="1"/>
</dbReference>
<reference evidence="19 20" key="1">
    <citation type="submission" date="2016-10" db="EMBL/GenBank/DDBJ databases">
        <authorList>
            <person name="de Groot N.N."/>
        </authorList>
    </citation>
    <scope>NUCLEOTIDE SEQUENCE [LARGE SCALE GENOMIC DNA]</scope>
    <source>
        <strain evidence="19 20">DSM 12992</strain>
    </source>
</reference>
<evidence type="ECO:0000256" key="14">
    <source>
        <dbReference type="ARBA" id="ARBA00057568"/>
    </source>
</evidence>
<dbReference type="Gene3D" id="3.20.20.70">
    <property type="entry name" value="Aldolase class I"/>
    <property type="match status" value="1"/>
</dbReference>
<dbReference type="UniPathway" id="UPA00078">
    <property type="reaction ID" value="UER00162"/>
</dbReference>
<dbReference type="CDD" id="cd01335">
    <property type="entry name" value="Radical_SAM"/>
    <property type="match status" value="1"/>
</dbReference>
<dbReference type="GO" id="GO:0051539">
    <property type="term" value="F:4 iron, 4 sulfur cluster binding"/>
    <property type="evidence" value="ECO:0007669"/>
    <property type="project" value="UniProtKB-KW"/>
</dbReference>
<dbReference type="InterPro" id="IPR006638">
    <property type="entry name" value="Elp3/MiaA/NifB-like_rSAM"/>
</dbReference>
<dbReference type="Pfam" id="PF06968">
    <property type="entry name" value="BATS"/>
    <property type="match status" value="1"/>
</dbReference>
<feature type="binding site" evidence="16 17">
    <location>
        <position position="64"/>
    </location>
    <ligand>
        <name>[4Fe-4S] cluster</name>
        <dbReference type="ChEBI" id="CHEBI:49883"/>
        <note>4Fe-4S-S-AdoMet</note>
    </ligand>
</feature>
<dbReference type="GO" id="GO:0005506">
    <property type="term" value="F:iron ion binding"/>
    <property type="evidence" value="ECO:0007669"/>
    <property type="project" value="UniProtKB-UniRule"/>
</dbReference>
<evidence type="ECO:0000256" key="5">
    <source>
        <dbReference type="ARBA" id="ARBA00022485"/>
    </source>
</evidence>
<proteinExistence type="inferred from homology"/>
<evidence type="ECO:0000256" key="10">
    <source>
        <dbReference type="ARBA" id="ARBA00022756"/>
    </source>
</evidence>
<keyword evidence="10 16" id="KW-0093">Biotin biosynthesis</keyword>
<evidence type="ECO:0000256" key="17">
    <source>
        <dbReference type="PIRSR" id="PIRSR001619-1"/>
    </source>
</evidence>
<evidence type="ECO:0000256" key="15">
    <source>
        <dbReference type="ARBA" id="ARBA00070199"/>
    </source>
</evidence>
<feature type="binding site" evidence="16 17">
    <location>
        <position position="104"/>
    </location>
    <ligand>
        <name>[2Fe-2S] cluster</name>
        <dbReference type="ChEBI" id="CHEBI:190135"/>
    </ligand>
</feature>
<evidence type="ECO:0000313" key="20">
    <source>
        <dbReference type="Proteomes" id="UP000199263"/>
    </source>
</evidence>
<feature type="domain" description="Radical SAM core" evidence="18">
    <location>
        <begin position="42"/>
        <end position="271"/>
    </location>
</feature>
<comment type="similarity">
    <text evidence="2 16">Belongs to the radical SAM superfamily. Biotin synthase family.</text>
</comment>
<keyword evidence="11 16" id="KW-0408">Iron</keyword>
<feature type="binding site" evidence="16 17">
    <location>
        <position position="196"/>
    </location>
    <ligand>
        <name>[2Fe-2S] cluster</name>
        <dbReference type="ChEBI" id="CHEBI:190135"/>
    </ligand>
</feature>
<keyword evidence="6 16" id="KW-0808">Transferase</keyword>
<evidence type="ECO:0000256" key="3">
    <source>
        <dbReference type="ARBA" id="ARBA00011738"/>
    </source>
</evidence>
<keyword evidence="5 16" id="KW-0004">4Fe-4S</keyword>
<dbReference type="SUPFAM" id="SSF102114">
    <property type="entry name" value="Radical SAM enzymes"/>
    <property type="match status" value="1"/>
</dbReference>
<feature type="binding site" evidence="16 17">
    <location>
        <position position="67"/>
    </location>
    <ligand>
        <name>[4Fe-4S] cluster</name>
        <dbReference type="ChEBI" id="CHEBI:49883"/>
        <note>4Fe-4S-S-AdoMet</note>
    </ligand>
</feature>
<dbReference type="PANTHER" id="PTHR22976:SF2">
    <property type="entry name" value="BIOTIN SYNTHASE, MITOCHONDRIAL"/>
    <property type="match status" value="1"/>
</dbReference>
<keyword evidence="7 16" id="KW-0949">S-adenosyl-L-methionine</keyword>
<keyword evidence="12 16" id="KW-0411">Iron-sulfur</keyword>
<dbReference type="InterPro" id="IPR007197">
    <property type="entry name" value="rSAM"/>
</dbReference>
<dbReference type="AlphaFoldDB" id="A0A1I1NHQ4"/>
<dbReference type="SMART" id="SM00876">
    <property type="entry name" value="BATS"/>
    <property type="match status" value="1"/>
</dbReference>
<gene>
    <name evidence="16" type="primary">bioB</name>
    <name evidence="19" type="ORF">SAMN05421842_1149</name>
</gene>
<evidence type="ECO:0000256" key="6">
    <source>
        <dbReference type="ARBA" id="ARBA00022679"/>
    </source>
</evidence>
<evidence type="ECO:0000256" key="13">
    <source>
        <dbReference type="ARBA" id="ARBA00051157"/>
    </source>
</evidence>
<evidence type="ECO:0000256" key="16">
    <source>
        <dbReference type="HAMAP-Rule" id="MF_01694"/>
    </source>
</evidence>
<dbReference type="NCBIfam" id="TIGR00433">
    <property type="entry name" value="bioB"/>
    <property type="match status" value="1"/>
</dbReference>
<dbReference type="InterPro" id="IPR010722">
    <property type="entry name" value="BATS_dom"/>
</dbReference>
<name>A0A1I1NHQ4_9CLOT</name>
<comment type="cofactor">
    <cofactor evidence="16 17">
        <name>[4Fe-4S] cluster</name>
        <dbReference type="ChEBI" id="CHEBI:49883"/>
    </cofactor>
    <text evidence="16 17">Binds 1 [4Fe-4S] cluster. The cluster is coordinated with 3 cysteines and an exchangeable S-adenosyl-L-methionine.</text>
</comment>
<dbReference type="SMART" id="SM00729">
    <property type="entry name" value="Elp3"/>
    <property type="match status" value="1"/>
</dbReference>
<dbReference type="STRING" id="119641.SAMN05421842_1149"/>
<evidence type="ECO:0000256" key="2">
    <source>
        <dbReference type="ARBA" id="ARBA00010765"/>
    </source>
</evidence>
<dbReference type="GO" id="GO:0009102">
    <property type="term" value="P:biotin biosynthetic process"/>
    <property type="evidence" value="ECO:0007669"/>
    <property type="project" value="UniProtKB-UniRule"/>
</dbReference>
<comment type="cofactor">
    <cofactor evidence="16">
        <name>[2Fe-2S] cluster</name>
        <dbReference type="ChEBI" id="CHEBI:190135"/>
    </cofactor>
    <text evidence="16">Binds 1 [2Fe-2S] cluster. The cluster is coordinated with 3 cysteines and 1 arginine.</text>
</comment>
<dbReference type="GO" id="GO:0004076">
    <property type="term" value="F:biotin synthase activity"/>
    <property type="evidence" value="ECO:0007669"/>
    <property type="project" value="UniProtKB-UniRule"/>
</dbReference>
<sequence length="318" mass="35483">MEKLIKEIITGKRLTRNDNLEFLLTIGLKEICAGANKIREKLCGQKVDLCTIINGRSGKCSENCKFCAQSAHHNTGIKEYAFLDPHVILEDCKKNEANGVHRYSIVTAGRSLTGTDFDKAIDAYKKMHEECEVKLCASHGFLTEEEFIRLKEAGVTMYHENIETSKKNFHNICTTHSYEDKIEEIKLAQKVGLNVCSGGIIGMGETWEDRIDMAISLSELGVVSIPINVLMPIKGTPFGNLERICHEDILRTIAIFRYLNPTAYIRMAAGRNYFADGGTKIFQAGANATITGDMLTTVGNNTEQDKIMFTKLGFDIQK</sequence>
<evidence type="ECO:0000256" key="9">
    <source>
        <dbReference type="ARBA" id="ARBA00022723"/>
    </source>
</evidence>
<organism evidence="19 20">
    <name type="scientific">Clostridium uliginosum</name>
    <dbReference type="NCBI Taxonomy" id="119641"/>
    <lineage>
        <taxon>Bacteria</taxon>
        <taxon>Bacillati</taxon>
        <taxon>Bacillota</taxon>
        <taxon>Clostridia</taxon>
        <taxon>Eubacteriales</taxon>
        <taxon>Clostridiaceae</taxon>
        <taxon>Clostridium</taxon>
    </lineage>
</organism>
<keyword evidence="9 16" id="KW-0479">Metal-binding</keyword>
<dbReference type="SFLD" id="SFLDG01060">
    <property type="entry name" value="BATS_domain_containing"/>
    <property type="match status" value="1"/>
</dbReference>
<comment type="catalytic activity">
    <reaction evidence="13 16">
        <text>(4R,5S)-dethiobiotin + (sulfur carrier)-SH + 2 reduced [2Fe-2S]-[ferredoxin] + 2 S-adenosyl-L-methionine = (sulfur carrier)-H + biotin + 2 5'-deoxyadenosine + 2 L-methionine + 2 oxidized [2Fe-2S]-[ferredoxin]</text>
        <dbReference type="Rhea" id="RHEA:22060"/>
        <dbReference type="Rhea" id="RHEA-COMP:10000"/>
        <dbReference type="Rhea" id="RHEA-COMP:10001"/>
        <dbReference type="Rhea" id="RHEA-COMP:14737"/>
        <dbReference type="Rhea" id="RHEA-COMP:14739"/>
        <dbReference type="ChEBI" id="CHEBI:17319"/>
        <dbReference type="ChEBI" id="CHEBI:29917"/>
        <dbReference type="ChEBI" id="CHEBI:33737"/>
        <dbReference type="ChEBI" id="CHEBI:33738"/>
        <dbReference type="ChEBI" id="CHEBI:57586"/>
        <dbReference type="ChEBI" id="CHEBI:57844"/>
        <dbReference type="ChEBI" id="CHEBI:59789"/>
        <dbReference type="ChEBI" id="CHEBI:64428"/>
        <dbReference type="ChEBI" id="CHEBI:149473"/>
        <dbReference type="EC" id="2.8.1.6"/>
    </reaction>
</comment>
<dbReference type="SFLD" id="SFLDS00029">
    <property type="entry name" value="Radical_SAM"/>
    <property type="match status" value="1"/>
</dbReference>
<keyword evidence="20" id="KW-1185">Reference proteome</keyword>
<accession>A0A1I1NHQ4</accession>
<dbReference type="InterPro" id="IPR013785">
    <property type="entry name" value="Aldolase_TIM"/>
</dbReference>
<evidence type="ECO:0000256" key="7">
    <source>
        <dbReference type="ARBA" id="ARBA00022691"/>
    </source>
</evidence>
<evidence type="ECO:0000313" key="19">
    <source>
        <dbReference type="EMBL" id="SFC93270.1"/>
    </source>
</evidence>
<evidence type="ECO:0000256" key="11">
    <source>
        <dbReference type="ARBA" id="ARBA00023004"/>
    </source>
</evidence>
<dbReference type="OrthoDB" id="9786826at2"/>
<dbReference type="Proteomes" id="UP000199263">
    <property type="component" value="Unassembled WGS sequence"/>
</dbReference>
<dbReference type="InterPro" id="IPR002684">
    <property type="entry name" value="Biotin_synth/BioAB"/>
</dbReference>
<dbReference type="RefSeq" id="WP_090091449.1">
    <property type="nucleotide sequence ID" value="NZ_FOMG01000014.1"/>
</dbReference>
<feature type="binding site" evidence="16 17">
    <location>
        <position position="266"/>
    </location>
    <ligand>
        <name>[2Fe-2S] cluster</name>
        <dbReference type="ChEBI" id="CHEBI:190135"/>
    </ligand>
</feature>
<evidence type="ECO:0000259" key="18">
    <source>
        <dbReference type="PROSITE" id="PS51918"/>
    </source>
</evidence>
<dbReference type="InterPro" id="IPR058240">
    <property type="entry name" value="rSAM_sf"/>
</dbReference>
<dbReference type="SFLD" id="SFLDG01278">
    <property type="entry name" value="biotin_synthase_like"/>
    <property type="match status" value="1"/>
</dbReference>
<dbReference type="InterPro" id="IPR024177">
    <property type="entry name" value="Biotin_synthase"/>
</dbReference>
<dbReference type="EMBL" id="FOMG01000014">
    <property type="protein sequence ID" value="SFC93270.1"/>
    <property type="molecule type" value="Genomic_DNA"/>
</dbReference>
<evidence type="ECO:0000256" key="8">
    <source>
        <dbReference type="ARBA" id="ARBA00022714"/>
    </source>
</evidence>
<dbReference type="HAMAP" id="MF_01694">
    <property type="entry name" value="BioB"/>
    <property type="match status" value="1"/>
</dbReference>